<evidence type="ECO:0000256" key="5">
    <source>
        <dbReference type="ARBA" id="ARBA00022598"/>
    </source>
</evidence>
<evidence type="ECO:0000256" key="9">
    <source>
        <dbReference type="ARBA" id="ARBA00023146"/>
    </source>
</evidence>
<dbReference type="Gene3D" id="1.10.10.350">
    <property type="match status" value="1"/>
</dbReference>
<accession>A0A4Q7S7S9</accession>
<dbReference type="SUPFAM" id="SSF52374">
    <property type="entry name" value="Nucleotidylyl transferase"/>
    <property type="match status" value="1"/>
</dbReference>
<evidence type="ECO:0000256" key="6">
    <source>
        <dbReference type="ARBA" id="ARBA00022741"/>
    </source>
</evidence>
<keyword evidence="4 10" id="KW-0963">Cytoplasm</keyword>
<dbReference type="InterPro" id="IPR000924">
    <property type="entry name" value="Glu/Gln-tRNA-synth"/>
</dbReference>
<evidence type="ECO:0000256" key="7">
    <source>
        <dbReference type="ARBA" id="ARBA00022840"/>
    </source>
</evidence>
<evidence type="ECO:0000256" key="4">
    <source>
        <dbReference type="ARBA" id="ARBA00022490"/>
    </source>
</evidence>
<dbReference type="InterPro" id="IPR045462">
    <property type="entry name" value="aa-tRNA-synth_I_cd-bd"/>
</dbReference>
<feature type="short sequence motif" description="'HIGH' region" evidence="10">
    <location>
        <begin position="50"/>
        <end position="60"/>
    </location>
</feature>
<protein>
    <recommendedName>
        <fullName evidence="10">Glutamate--tRNA ligase</fullName>
        <ecNumber evidence="10">6.1.1.17</ecNumber>
    </recommendedName>
    <alternativeName>
        <fullName evidence="10">Glutamyl-tRNA synthetase</fullName>
        <shortName evidence="10">GluRS</shortName>
    </alternativeName>
</protein>
<comment type="caution">
    <text evidence="10">Lacks conserved residue(s) required for the propagation of feature annotation.</text>
</comment>
<dbReference type="GO" id="GO:0008270">
    <property type="term" value="F:zinc ion binding"/>
    <property type="evidence" value="ECO:0007669"/>
    <property type="project" value="InterPro"/>
</dbReference>
<sequence>MIPRHVRQPQAAEGEAYNAASSEIRPARIRARAFLFLPTMTQRVRTRFAPSPTGFIHLGNIRSALYPWAFARRMGGDFILRIEDTDVERSSKEAVDVILEGMAWLDLDIDEGPFYQMQRMDRYRAVVQQMVDSELAYPCYMSTEELDALREAQRAAGEKPRYNGFWRPEPGKTLPEPPAGVQPVIRFRNPIGGSVVWDDAVKGRIEISNDELDDLVIARPDGTPTYNFCVVVDDLDMKITHVIRGDDHVNNTPRQINIIRALGGEVPVYAHLPTVLNEQGEKMSKRHGAMPVTGYRDEGYLPEAVVNYLARLGWAHGDAEIFSREQFVEWFDLEHLGKSPAQYNPEKLAWLNNHYIKTGDNQRLAELTRPFIEAEGGKVEGADLVGVIALVKDRANTLREVAQTAMLFYRGEPQPDAALKAEHLTDEIRPAVRALATQLAALPEWKREAINATFKAVLAEFGLKMPKLAMPVRLLVVGQLQTPSIDAVLELIGRDTVLRRLGAA</sequence>
<keyword evidence="15" id="KW-1185">Reference proteome</keyword>
<dbReference type="InterPro" id="IPR049940">
    <property type="entry name" value="GluQ/Sye"/>
</dbReference>
<feature type="binding site" evidence="10">
    <location>
        <position position="285"/>
    </location>
    <ligand>
        <name>ATP</name>
        <dbReference type="ChEBI" id="CHEBI:30616"/>
    </ligand>
</feature>
<organism evidence="14 15">
    <name type="scientific">Cupriavidus agavae</name>
    <dbReference type="NCBI Taxonomy" id="1001822"/>
    <lineage>
        <taxon>Bacteria</taxon>
        <taxon>Pseudomonadati</taxon>
        <taxon>Pseudomonadota</taxon>
        <taxon>Betaproteobacteria</taxon>
        <taxon>Burkholderiales</taxon>
        <taxon>Burkholderiaceae</taxon>
        <taxon>Cupriavidus</taxon>
    </lineage>
</organism>
<dbReference type="PANTHER" id="PTHR43311">
    <property type="entry name" value="GLUTAMATE--TRNA LIGASE"/>
    <property type="match status" value="1"/>
</dbReference>
<evidence type="ECO:0000256" key="11">
    <source>
        <dbReference type="SAM" id="MobiDB-lite"/>
    </source>
</evidence>
<keyword evidence="7 10" id="KW-0067">ATP-binding</keyword>
<evidence type="ECO:0000313" key="15">
    <source>
        <dbReference type="Proteomes" id="UP000291078"/>
    </source>
</evidence>
<reference evidence="14 15" key="1">
    <citation type="journal article" date="2015" name="Stand. Genomic Sci.">
        <title>Genomic Encyclopedia of Bacterial and Archaeal Type Strains, Phase III: the genomes of soil and plant-associated and newly described type strains.</title>
        <authorList>
            <person name="Whitman W.B."/>
            <person name="Woyke T."/>
            <person name="Klenk H.P."/>
            <person name="Zhou Y."/>
            <person name="Lilburn T.G."/>
            <person name="Beck B.J."/>
            <person name="De Vos P."/>
            <person name="Vandamme P."/>
            <person name="Eisen J.A."/>
            <person name="Garrity G."/>
            <person name="Hugenholtz P."/>
            <person name="Kyrpides N.C."/>
        </authorList>
    </citation>
    <scope>NUCLEOTIDE SEQUENCE [LARGE SCALE GENOMIC DNA]</scope>
    <source>
        <strain evidence="14 15">ASC-9842</strain>
    </source>
</reference>
<keyword evidence="9 10" id="KW-0030">Aminoacyl-tRNA synthetase</keyword>
<dbReference type="GO" id="GO:0004818">
    <property type="term" value="F:glutamate-tRNA ligase activity"/>
    <property type="evidence" value="ECO:0007669"/>
    <property type="project" value="UniProtKB-UniRule"/>
</dbReference>
<evidence type="ECO:0000256" key="10">
    <source>
        <dbReference type="HAMAP-Rule" id="MF_00022"/>
    </source>
</evidence>
<feature type="domain" description="Glutamyl/glutaminyl-tRNA synthetase class Ib catalytic" evidence="12">
    <location>
        <begin position="44"/>
        <end position="350"/>
    </location>
</feature>
<dbReference type="AlphaFoldDB" id="A0A4Q7S7S9"/>
<proteinExistence type="inferred from homology"/>
<comment type="similarity">
    <text evidence="2 10">Belongs to the class-I aminoacyl-tRNA synthetase family. Glutamate--tRNA ligase type 1 subfamily.</text>
</comment>
<dbReference type="PANTHER" id="PTHR43311:SF2">
    <property type="entry name" value="GLUTAMATE--TRNA LIGASE, MITOCHONDRIAL-RELATED"/>
    <property type="match status" value="1"/>
</dbReference>
<dbReference type="GO" id="GO:0005524">
    <property type="term" value="F:ATP binding"/>
    <property type="evidence" value="ECO:0007669"/>
    <property type="project" value="UniProtKB-UniRule"/>
</dbReference>
<dbReference type="InterPro" id="IPR008925">
    <property type="entry name" value="aa_tRNA-synth_I_cd-bd_sf"/>
</dbReference>
<evidence type="ECO:0000259" key="13">
    <source>
        <dbReference type="Pfam" id="PF19269"/>
    </source>
</evidence>
<dbReference type="GO" id="GO:0005829">
    <property type="term" value="C:cytosol"/>
    <property type="evidence" value="ECO:0007669"/>
    <property type="project" value="TreeGrafter"/>
</dbReference>
<dbReference type="Proteomes" id="UP000291078">
    <property type="component" value="Unassembled WGS sequence"/>
</dbReference>
<dbReference type="FunFam" id="3.40.50.620:FF:000007">
    <property type="entry name" value="Glutamate--tRNA ligase"/>
    <property type="match status" value="1"/>
</dbReference>
<dbReference type="PROSITE" id="PS00178">
    <property type="entry name" value="AA_TRNA_LIGASE_I"/>
    <property type="match status" value="1"/>
</dbReference>
<evidence type="ECO:0000256" key="2">
    <source>
        <dbReference type="ARBA" id="ARBA00007894"/>
    </source>
</evidence>
<dbReference type="InterPro" id="IPR004527">
    <property type="entry name" value="Glu-tRNA-ligase_bac/mito"/>
</dbReference>
<dbReference type="InterPro" id="IPR014729">
    <property type="entry name" value="Rossmann-like_a/b/a_fold"/>
</dbReference>
<comment type="subcellular location">
    <subcellularLocation>
        <location evidence="1 10">Cytoplasm</location>
    </subcellularLocation>
</comment>
<feature type="region of interest" description="Disordered" evidence="11">
    <location>
        <begin position="161"/>
        <end position="180"/>
    </location>
</feature>
<dbReference type="InterPro" id="IPR020751">
    <property type="entry name" value="aa-tRNA-synth_I_codon-bd_sub2"/>
</dbReference>
<feature type="domain" description="Aminoacyl-tRNA synthetase class I anticodon-binding" evidence="13">
    <location>
        <begin position="363"/>
        <end position="503"/>
    </location>
</feature>
<evidence type="ECO:0000256" key="8">
    <source>
        <dbReference type="ARBA" id="ARBA00022917"/>
    </source>
</evidence>
<keyword evidence="8 10" id="KW-0648">Protein biosynthesis</keyword>
<dbReference type="Pfam" id="PF00749">
    <property type="entry name" value="tRNA-synt_1c"/>
    <property type="match status" value="1"/>
</dbReference>
<keyword evidence="5 10" id="KW-0436">Ligase</keyword>
<dbReference type="InterPro" id="IPR033910">
    <property type="entry name" value="GluRS_core"/>
</dbReference>
<comment type="caution">
    <text evidence="14">The sequence shown here is derived from an EMBL/GenBank/DDBJ whole genome shotgun (WGS) entry which is preliminary data.</text>
</comment>
<gene>
    <name evidence="10" type="primary">gltX</name>
    <name evidence="14" type="ORF">EV147_0792</name>
</gene>
<keyword evidence="6 10" id="KW-0547">Nucleotide-binding</keyword>
<dbReference type="InterPro" id="IPR001412">
    <property type="entry name" value="aa-tRNA-synth_I_CS"/>
</dbReference>
<comment type="catalytic activity">
    <reaction evidence="10">
        <text>tRNA(Glu) + L-glutamate + ATP = L-glutamyl-tRNA(Glu) + AMP + diphosphate</text>
        <dbReference type="Rhea" id="RHEA:23540"/>
        <dbReference type="Rhea" id="RHEA-COMP:9663"/>
        <dbReference type="Rhea" id="RHEA-COMP:9680"/>
        <dbReference type="ChEBI" id="CHEBI:29985"/>
        <dbReference type="ChEBI" id="CHEBI:30616"/>
        <dbReference type="ChEBI" id="CHEBI:33019"/>
        <dbReference type="ChEBI" id="CHEBI:78442"/>
        <dbReference type="ChEBI" id="CHEBI:78520"/>
        <dbReference type="ChEBI" id="CHEBI:456215"/>
        <dbReference type="EC" id="6.1.1.17"/>
    </reaction>
</comment>
<dbReference type="SUPFAM" id="SSF48163">
    <property type="entry name" value="An anticodon-binding domain of class I aminoacyl-tRNA synthetases"/>
    <property type="match status" value="1"/>
</dbReference>
<dbReference type="PRINTS" id="PR00987">
    <property type="entry name" value="TRNASYNTHGLU"/>
</dbReference>
<evidence type="ECO:0000313" key="14">
    <source>
        <dbReference type="EMBL" id="RZT41788.1"/>
    </source>
</evidence>
<name>A0A4Q7S7S9_9BURK</name>
<dbReference type="Gene3D" id="3.40.50.620">
    <property type="entry name" value="HUPs"/>
    <property type="match status" value="1"/>
</dbReference>
<dbReference type="GO" id="GO:0006424">
    <property type="term" value="P:glutamyl-tRNA aminoacylation"/>
    <property type="evidence" value="ECO:0007669"/>
    <property type="project" value="UniProtKB-UniRule"/>
</dbReference>
<dbReference type="EC" id="6.1.1.17" evidence="10"/>
<dbReference type="InterPro" id="IPR020058">
    <property type="entry name" value="Glu/Gln-tRNA-synth_Ib_cat-dom"/>
</dbReference>
<dbReference type="HAMAP" id="MF_00022">
    <property type="entry name" value="Glu_tRNA_synth_type1"/>
    <property type="match status" value="1"/>
</dbReference>
<evidence type="ECO:0000259" key="12">
    <source>
        <dbReference type="Pfam" id="PF00749"/>
    </source>
</evidence>
<dbReference type="CDD" id="cd00808">
    <property type="entry name" value="GluRS_core"/>
    <property type="match status" value="1"/>
</dbReference>
<feature type="short sequence motif" description="'KMSKS' region" evidence="10">
    <location>
        <begin position="282"/>
        <end position="286"/>
    </location>
</feature>
<evidence type="ECO:0000256" key="3">
    <source>
        <dbReference type="ARBA" id="ARBA00011245"/>
    </source>
</evidence>
<comment type="subunit">
    <text evidence="3 10">Monomer.</text>
</comment>
<evidence type="ECO:0000256" key="1">
    <source>
        <dbReference type="ARBA" id="ARBA00004496"/>
    </source>
</evidence>
<dbReference type="NCBIfam" id="TIGR00464">
    <property type="entry name" value="gltX_bact"/>
    <property type="match status" value="1"/>
</dbReference>
<dbReference type="EMBL" id="SGXM01000001">
    <property type="protein sequence ID" value="RZT41788.1"/>
    <property type="molecule type" value="Genomic_DNA"/>
</dbReference>
<dbReference type="Pfam" id="PF19269">
    <property type="entry name" value="Anticodon_2"/>
    <property type="match status" value="1"/>
</dbReference>
<dbReference type="GO" id="GO:0000049">
    <property type="term" value="F:tRNA binding"/>
    <property type="evidence" value="ECO:0007669"/>
    <property type="project" value="InterPro"/>
</dbReference>
<comment type="function">
    <text evidence="10">Catalyzes the attachment of glutamate to tRNA(Glu) in a two-step reaction: glutamate is first activated by ATP to form Glu-AMP and then transferred to the acceptor end of tRNA(Glu).</text>
</comment>